<feature type="region of interest" description="Disordered" evidence="1">
    <location>
        <begin position="1"/>
        <end position="54"/>
    </location>
</feature>
<dbReference type="Gene3D" id="1.10.555.10">
    <property type="entry name" value="Rho GTPase activation protein"/>
    <property type="match status" value="1"/>
</dbReference>
<accession>A0A0R3W675</accession>
<reference evidence="5" key="1">
    <citation type="submission" date="2016-04" db="UniProtKB">
        <authorList>
            <consortium name="WormBaseParasite"/>
        </authorList>
    </citation>
    <scope>IDENTIFICATION</scope>
</reference>
<feature type="domain" description="Rho-GAP" evidence="2">
    <location>
        <begin position="858"/>
        <end position="1043"/>
    </location>
</feature>
<feature type="compositionally biased region" description="Low complexity" evidence="1">
    <location>
        <begin position="790"/>
        <end position="802"/>
    </location>
</feature>
<feature type="region of interest" description="Disordered" evidence="1">
    <location>
        <begin position="1237"/>
        <end position="1262"/>
    </location>
</feature>
<feature type="compositionally biased region" description="Low complexity" evidence="1">
    <location>
        <begin position="1498"/>
        <end position="1517"/>
    </location>
</feature>
<feature type="compositionally biased region" description="Polar residues" evidence="1">
    <location>
        <begin position="114"/>
        <end position="128"/>
    </location>
</feature>
<dbReference type="InterPro" id="IPR000198">
    <property type="entry name" value="RhoGAP_dom"/>
</dbReference>
<feature type="region of interest" description="Disordered" evidence="1">
    <location>
        <begin position="783"/>
        <end position="823"/>
    </location>
</feature>
<dbReference type="Proteomes" id="UP000282613">
    <property type="component" value="Unassembled WGS sequence"/>
</dbReference>
<dbReference type="SUPFAM" id="SSF48350">
    <property type="entry name" value="GTPase activation domain, GAP"/>
    <property type="match status" value="1"/>
</dbReference>
<reference evidence="3 4" key="2">
    <citation type="submission" date="2018-11" db="EMBL/GenBank/DDBJ databases">
        <authorList>
            <consortium name="Pathogen Informatics"/>
        </authorList>
    </citation>
    <scope>NUCLEOTIDE SEQUENCE [LARGE SCALE GENOMIC DNA]</scope>
</reference>
<dbReference type="GO" id="GO:0005096">
    <property type="term" value="F:GTPase activator activity"/>
    <property type="evidence" value="ECO:0007669"/>
    <property type="project" value="TreeGrafter"/>
</dbReference>
<feature type="compositionally biased region" description="Gly residues" evidence="1">
    <location>
        <begin position="806"/>
        <end position="819"/>
    </location>
</feature>
<evidence type="ECO:0000259" key="2">
    <source>
        <dbReference type="PROSITE" id="PS50238"/>
    </source>
</evidence>
<feature type="region of interest" description="Disordered" evidence="1">
    <location>
        <begin position="181"/>
        <end position="204"/>
    </location>
</feature>
<feature type="region of interest" description="Disordered" evidence="1">
    <location>
        <begin position="1494"/>
        <end position="1517"/>
    </location>
</feature>
<dbReference type="CDD" id="cd00159">
    <property type="entry name" value="RhoGAP"/>
    <property type="match status" value="1"/>
</dbReference>
<name>A0A0R3W675_TAEAS</name>
<feature type="region of interest" description="Disordered" evidence="1">
    <location>
        <begin position="100"/>
        <end position="131"/>
    </location>
</feature>
<keyword evidence="4" id="KW-1185">Reference proteome</keyword>
<sequence>MPTESVGRNYERNRENRARRRRFKGANVESVHEEHTKTSAGSRHSRIDMPTRSAKSLNNLTQIEKESGGNQSNNAGTGGGGGLMPISRIIKWYRNLSTTREPALPTTPGRVVTVEQNPSSPLRQQSGNVGRKQGYMGFLGLGEYVDSMGGGFDEVDPANGSSQVQIKSRSLIDISMSNLWGEDEEIGPDGEGDEAGGNGSWEKVQRPSISLERRLTLLATISRLLPLPPTPPNLLQFMDSPSTSANIYENTEITFFGSSEDRWSTPAFVVTTCSRMQRGDLFNVHYVSDYLAELKLATDWAKGAKSACEAELRKYKAAGKGKRSRRLTVQGNLLKFGYEIELKDLCADFTAFLEAYDAFMAKTKDEFRGSPVSAILMASHSERLVSLKNLLPIAMPCAPNGVQKTSAYRKFLCETPATATYSSLYQGQEGPIEVSAFLYTDCLLLASKCRLSKISTSSSTNSAKWNARCSGSTAVNSPPPSNQTPGVFETLARFPLTFLGVTTPISATSAAFSPGCESAGGGLVIKVTPPVLCSSSSGISSAASTEEEMEAGSENGSAASGCEEAVQALSLWWPPCNRCHLVFNEMRSFSEWRNCLQLSMEQIQSCFTNQTLQVKVLNGIAPEKCVHKYLPLSPSITARELKERALTAWNIGCQQVDAEVVISFVDPIRGSLELPLADEDKPFLLTLYVITLTSEKATDEAVDLLANDQTDRSFTPRSLAFPLTPDRIPVTFNIRDSNCSTSSNSFIRPPPISIDHDLFEPLVHLMDRPKSILYHQTDQIHRTSHLRGLSQSTHSLSASSAPAGPPGGSGGGGASAGGKGRSRSRLRLRLSRNNLFSLGNDNEGDDKDSSPQQFGIFGRLPKEAWPDCRVSMSVMSLFVVIFYKGSLTEGIFRRSVQMSHLQALVQRVDTNEDPLMAGECPPLHAANILKKYFKEIPGHLLIDDKWDEWCKMTTLRTDEEIANYAKMMMRELPDINQSLLTFLLFTLAQVRVNQDTNKMSVDALSTVWGPNLLERPNAAPSLDDSAKCVAVVACLLGPFTDVYCLRSPEFRQKLSVFFDEIWGQMMPPGEMASKPPPEGISILELPERFKHLLTRVGKILLAYPLFHHFRSPEPLQAKDKRNAWIIRSSSAEESSEMAYCLKRCSRALKKDGKSLISHEGADLPPPIPPRHRNKSISGCAFTSTPSPAAASTTSTMEIDSSPPLPARSYGPFQGFGHTQNEQRRKIGVVTRDSLPVSGTTVVDRRRSFSRRRNPSRSPVRSCTTEVNVQSLRPLMIGDICEDYDGLNLRQGLLATNRSNSKAKEDEAITNTTLKRSTSDVDAHPMNKQMTIRRKPQNLDSPQFLDYETRLGGTHFFWNTVAARRMSSRNHRCETRWTCGLYAEVGGKNEPSNLNAPTDAAFLSRRHTELANIDSSRSTGVRPRPTAIYLDDKSCLTFQNFPKTSPVSEVPTGICRRINSTYEQKKGMNEPGFKNWTLHGSPVISDQLNLTNVGGTHLSRGSSHASTGSSTSTILGPN</sequence>
<feature type="compositionally biased region" description="Acidic residues" evidence="1">
    <location>
        <begin position="181"/>
        <end position="194"/>
    </location>
</feature>
<evidence type="ECO:0000256" key="1">
    <source>
        <dbReference type="SAM" id="MobiDB-lite"/>
    </source>
</evidence>
<dbReference type="EMBL" id="UYRS01018433">
    <property type="protein sequence ID" value="VDK35454.1"/>
    <property type="molecule type" value="Genomic_DNA"/>
</dbReference>
<protein>
    <submittedName>
        <fullName evidence="5">Rho-GAP domain-containing protein</fullName>
    </submittedName>
</protein>
<dbReference type="InterPro" id="IPR008936">
    <property type="entry name" value="Rho_GTPase_activation_prot"/>
</dbReference>
<dbReference type="SMART" id="SM00324">
    <property type="entry name" value="RhoGAP"/>
    <property type="match status" value="1"/>
</dbReference>
<feature type="region of interest" description="Disordered" evidence="1">
    <location>
        <begin position="1183"/>
        <end position="1203"/>
    </location>
</feature>
<proteinExistence type="predicted"/>
<dbReference type="WBParaSite" id="TASK_0000567501-mRNA-1">
    <property type="protein sequence ID" value="TASK_0000567501-mRNA-1"/>
    <property type="gene ID" value="TASK_0000567501"/>
</dbReference>
<organism evidence="5">
    <name type="scientific">Taenia asiatica</name>
    <name type="common">Asian tapeworm</name>
    <dbReference type="NCBI Taxonomy" id="60517"/>
    <lineage>
        <taxon>Eukaryota</taxon>
        <taxon>Metazoa</taxon>
        <taxon>Spiralia</taxon>
        <taxon>Lophotrochozoa</taxon>
        <taxon>Platyhelminthes</taxon>
        <taxon>Cestoda</taxon>
        <taxon>Eucestoda</taxon>
        <taxon>Cyclophyllidea</taxon>
        <taxon>Taeniidae</taxon>
        <taxon>Taenia</taxon>
    </lineage>
</organism>
<evidence type="ECO:0000313" key="3">
    <source>
        <dbReference type="EMBL" id="VDK35454.1"/>
    </source>
</evidence>
<dbReference type="PANTHER" id="PTHR23179:SF3">
    <property type="entry name" value="RHO GTPASE-ACTIVATING PROTEIN 20"/>
    <property type="match status" value="1"/>
</dbReference>
<dbReference type="PANTHER" id="PTHR23179">
    <property type="entry name" value="T-CELL ACTIVATION RHO GTPASE ACTIVATING PROTEIN-RELATED"/>
    <property type="match status" value="1"/>
</dbReference>
<evidence type="ECO:0000313" key="4">
    <source>
        <dbReference type="Proteomes" id="UP000282613"/>
    </source>
</evidence>
<dbReference type="STRING" id="60517.A0A0R3W675"/>
<dbReference type="OrthoDB" id="27389at2759"/>
<evidence type="ECO:0000313" key="5">
    <source>
        <dbReference type="WBParaSite" id="TASK_0000567501-mRNA-1"/>
    </source>
</evidence>
<feature type="compositionally biased region" description="Low complexity" evidence="1">
    <location>
        <begin position="1183"/>
        <end position="1195"/>
    </location>
</feature>
<dbReference type="PROSITE" id="PS50238">
    <property type="entry name" value="RHOGAP"/>
    <property type="match status" value="1"/>
</dbReference>
<dbReference type="Pfam" id="PF00620">
    <property type="entry name" value="RhoGAP"/>
    <property type="match status" value="1"/>
</dbReference>
<dbReference type="GO" id="GO:0007165">
    <property type="term" value="P:signal transduction"/>
    <property type="evidence" value="ECO:0007669"/>
    <property type="project" value="InterPro"/>
</dbReference>
<gene>
    <name evidence="3" type="ORF">TASK_LOCUS5676</name>
</gene>